<organism evidence="1">
    <name type="scientific">Solanum lycopersicum</name>
    <name type="common">Tomato</name>
    <name type="synonym">Lycopersicon esculentum</name>
    <dbReference type="NCBI Taxonomy" id="4081"/>
    <lineage>
        <taxon>Eukaryota</taxon>
        <taxon>Viridiplantae</taxon>
        <taxon>Streptophyta</taxon>
        <taxon>Embryophyta</taxon>
        <taxon>Tracheophyta</taxon>
        <taxon>Spermatophyta</taxon>
        <taxon>Magnoliopsida</taxon>
        <taxon>eudicotyledons</taxon>
        <taxon>Gunneridae</taxon>
        <taxon>Pentapetalae</taxon>
        <taxon>asterids</taxon>
        <taxon>lamiids</taxon>
        <taxon>Solanales</taxon>
        <taxon>Solanaceae</taxon>
        <taxon>Solanoideae</taxon>
        <taxon>Solaneae</taxon>
        <taxon>Solanum</taxon>
        <taxon>Solanum subgen. Lycopersicon</taxon>
    </lineage>
</organism>
<proteinExistence type="predicted"/>
<accession>A0A3Q7GV37</accession>
<evidence type="ECO:0000313" key="1">
    <source>
        <dbReference type="EnsemblPlants" id="Solyc06g048865.1.1"/>
    </source>
</evidence>
<dbReference type="Proteomes" id="UP000004994">
    <property type="component" value="Chromosome 6"/>
</dbReference>
<keyword evidence="2" id="KW-1185">Reference proteome</keyword>
<dbReference type="EnsemblPlants" id="Solyc06g048865.1.1">
    <property type="protein sequence ID" value="Solyc06g048865.1.1"/>
    <property type="gene ID" value="Solyc06g048865.1"/>
</dbReference>
<evidence type="ECO:0000313" key="2">
    <source>
        <dbReference type="Proteomes" id="UP000004994"/>
    </source>
</evidence>
<protein>
    <submittedName>
        <fullName evidence="1">Uncharacterized protein</fullName>
    </submittedName>
</protein>
<sequence length="146" mass="16092">MFTSRCATALWSRFRLQIVLSRRHGSRGGRGFLSVVLRLRHVASQGHPNSSQPSAIPSISAREPKISGKGRRIEKLLVEVLCFLPITVAGTEEILRVGKLVRSSLRSERVGKVLCPSRRLPPAHIVPVAAFEQVLLPIPSMKSSPR</sequence>
<reference evidence="1" key="2">
    <citation type="submission" date="2019-01" db="UniProtKB">
        <authorList>
            <consortium name="EnsemblPlants"/>
        </authorList>
    </citation>
    <scope>IDENTIFICATION</scope>
    <source>
        <strain evidence="1">cv. Heinz 1706</strain>
    </source>
</reference>
<dbReference type="Gramene" id="Solyc06g048865.1.1">
    <property type="protein sequence ID" value="Solyc06g048865.1.1"/>
    <property type="gene ID" value="Solyc06g048865.1"/>
</dbReference>
<dbReference type="InParanoid" id="A0A3Q7GV37"/>
<name>A0A3Q7GV37_SOLLC</name>
<dbReference type="AlphaFoldDB" id="A0A3Q7GV37"/>
<reference evidence="1" key="1">
    <citation type="journal article" date="2012" name="Nature">
        <title>The tomato genome sequence provides insights into fleshy fruit evolution.</title>
        <authorList>
            <consortium name="Tomato Genome Consortium"/>
        </authorList>
    </citation>
    <scope>NUCLEOTIDE SEQUENCE [LARGE SCALE GENOMIC DNA]</scope>
    <source>
        <strain evidence="1">cv. Heinz 1706</strain>
    </source>
</reference>